<keyword evidence="2" id="KW-1015">Disulfide bond</keyword>
<organism evidence="4 5">
    <name type="scientific">Tamlana crocina</name>
    <dbReference type="NCBI Taxonomy" id="393006"/>
    <lineage>
        <taxon>Bacteria</taxon>
        <taxon>Pseudomonadati</taxon>
        <taxon>Bacteroidota</taxon>
        <taxon>Flavobacteriia</taxon>
        <taxon>Flavobacteriales</taxon>
        <taxon>Flavobacteriaceae</taxon>
        <taxon>Tamlana</taxon>
    </lineage>
</organism>
<gene>
    <name evidence="4" type="ORF">HC176_15720</name>
</gene>
<dbReference type="RefSeq" id="WP_167919930.1">
    <property type="nucleotide sequence ID" value="NZ_JAAVJS010000081.1"/>
</dbReference>
<feature type="non-terminal residue" evidence="4">
    <location>
        <position position="212"/>
    </location>
</feature>
<evidence type="ECO:0000259" key="3">
    <source>
        <dbReference type="SMART" id="SM00560"/>
    </source>
</evidence>
<name>A0ABX1DFB9_9FLAO</name>
<sequence length="212" mass="23121">ADGDLFTGGDLDYRDLFDVNPPSSATIDFDGVDDYLDSDLDLGGYTAATVMAWIKLDENFLNSSYVLNFGNLHIQTHSSSQVWFKVNDVAITPASKIDKDVWTHVALIFDSTSPSARLKAYINGELHGSSNDASLSGAIYTSPDYFTIGARALDHNMLFNGSIDEVRVFDEALTEDQMRKIIYQEINNSSGNVYGSVIPKSISDSATSAVIP</sequence>
<accession>A0ABX1DFB9</accession>
<feature type="domain" description="LamG-like jellyroll fold" evidence="3">
    <location>
        <begin position="46"/>
        <end position="176"/>
    </location>
</feature>
<dbReference type="InterPro" id="IPR013320">
    <property type="entry name" value="ConA-like_dom_sf"/>
</dbReference>
<feature type="non-terminal residue" evidence="4">
    <location>
        <position position="1"/>
    </location>
</feature>
<dbReference type="Proteomes" id="UP000760545">
    <property type="component" value="Unassembled WGS sequence"/>
</dbReference>
<evidence type="ECO:0000313" key="5">
    <source>
        <dbReference type="Proteomes" id="UP000760545"/>
    </source>
</evidence>
<evidence type="ECO:0000256" key="2">
    <source>
        <dbReference type="ARBA" id="ARBA00023157"/>
    </source>
</evidence>
<comment type="caution">
    <text evidence="4">The sequence shown here is derived from an EMBL/GenBank/DDBJ whole genome shotgun (WGS) entry which is preliminary data.</text>
</comment>
<reference evidence="4 5" key="1">
    <citation type="submission" date="2020-03" db="EMBL/GenBank/DDBJ databases">
        <title>Tamlana sp. nov, isolated from XXX.</title>
        <authorList>
            <person name="Cao W.R."/>
        </authorList>
    </citation>
    <scope>NUCLEOTIDE SEQUENCE [LARGE SCALE GENOMIC DNA]</scope>
    <source>
        <strain evidence="4 5">HST1-43</strain>
    </source>
</reference>
<keyword evidence="5" id="KW-1185">Reference proteome</keyword>
<dbReference type="Gene3D" id="2.60.120.200">
    <property type="match status" value="1"/>
</dbReference>
<dbReference type="InterPro" id="IPR006558">
    <property type="entry name" value="LamG-like"/>
</dbReference>
<dbReference type="EMBL" id="JAAVJS010000081">
    <property type="protein sequence ID" value="NJX16925.1"/>
    <property type="molecule type" value="Genomic_DNA"/>
</dbReference>
<keyword evidence="1" id="KW-0732">Signal</keyword>
<dbReference type="Pfam" id="PF13385">
    <property type="entry name" value="Laminin_G_3"/>
    <property type="match status" value="1"/>
</dbReference>
<evidence type="ECO:0000313" key="4">
    <source>
        <dbReference type="EMBL" id="NJX16925.1"/>
    </source>
</evidence>
<dbReference type="SMART" id="SM00560">
    <property type="entry name" value="LamGL"/>
    <property type="match status" value="1"/>
</dbReference>
<evidence type="ECO:0000256" key="1">
    <source>
        <dbReference type="ARBA" id="ARBA00022729"/>
    </source>
</evidence>
<protein>
    <submittedName>
        <fullName evidence="4">LamG domain-containing protein</fullName>
    </submittedName>
</protein>
<dbReference type="SUPFAM" id="SSF49899">
    <property type="entry name" value="Concanavalin A-like lectins/glucanases"/>
    <property type="match status" value="1"/>
</dbReference>
<proteinExistence type="predicted"/>